<sequence>MLSPSPPVKTLIIDVSLPASSSTSYTGAHGLSDQTGDKSGRRGRQQLQEAYRRPSHTFASSLRLSLFLSTPPRSRLCAPTPPQLFASLSGA</sequence>
<keyword evidence="3" id="KW-1185">Reference proteome</keyword>
<feature type="region of interest" description="Disordered" evidence="1">
    <location>
        <begin position="19"/>
        <end position="55"/>
    </location>
</feature>
<proteinExistence type="predicted"/>
<dbReference type="EMBL" id="VSRR010016001">
    <property type="protein sequence ID" value="MPC58800.1"/>
    <property type="molecule type" value="Genomic_DNA"/>
</dbReference>
<dbReference type="Proteomes" id="UP000324222">
    <property type="component" value="Unassembled WGS sequence"/>
</dbReference>
<gene>
    <name evidence="2" type="ORF">E2C01_052809</name>
</gene>
<evidence type="ECO:0000256" key="1">
    <source>
        <dbReference type="SAM" id="MobiDB-lite"/>
    </source>
</evidence>
<organism evidence="2 3">
    <name type="scientific">Portunus trituberculatus</name>
    <name type="common">Swimming crab</name>
    <name type="synonym">Neptunus trituberculatus</name>
    <dbReference type="NCBI Taxonomy" id="210409"/>
    <lineage>
        <taxon>Eukaryota</taxon>
        <taxon>Metazoa</taxon>
        <taxon>Ecdysozoa</taxon>
        <taxon>Arthropoda</taxon>
        <taxon>Crustacea</taxon>
        <taxon>Multicrustacea</taxon>
        <taxon>Malacostraca</taxon>
        <taxon>Eumalacostraca</taxon>
        <taxon>Eucarida</taxon>
        <taxon>Decapoda</taxon>
        <taxon>Pleocyemata</taxon>
        <taxon>Brachyura</taxon>
        <taxon>Eubrachyura</taxon>
        <taxon>Portunoidea</taxon>
        <taxon>Portunidae</taxon>
        <taxon>Portuninae</taxon>
        <taxon>Portunus</taxon>
    </lineage>
</organism>
<protein>
    <submittedName>
        <fullName evidence="2">Uncharacterized protein</fullName>
    </submittedName>
</protein>
<feature type="region of interest" description="Disordered" evidence="1">
    <location>
        <begin position="72"/>
        <end position="91"/>
    </location>
</feature>
<reference evidence="2 3" key="1">
    <citation type="submission" date="2019-05" db="EMBL/GenBank/DDBJ databases">
        <title>Another draft genome of Portunus trituberculatus and its Hox gene families provides insights of decapod evolution.</title>
        <authorList>
            <person name="Jeong J.-H."/>
            <person name="Song I."/>
            <person name="Kim S."/>
            <person name="Choi T."/>
            <person name="Kim D."/>
            <person name="Ryu S."/>
            <person name="Kim W."/>
        </authorList>
    </citation>
    <scope>NUCLEOTIDE SEQUENCE [LARGE SCALE GENOMIC DNA]</scope>
    <source>
        <tissue evidence="2">Muscle</tissue>
    </source>
</reference>
<name>A0A5B7GEP3_PORTR</name>
<dbReference type="AlphaFoldDB" id="A0A5B7GEP3"/>
<accession>A0A5B7GEP3</accession>
<evidence type="ECO:0000313" key="2">
    <source>
        <dbReference type="EMBL" id="MPC58800.1"/>
    </source>
</evidence>
<evidence type="ECO:0000313" key="3">
    <source>
        <dbReference type="Proteomes" id="UP000324222"/>
    </source>
</evidence>
<comment type="caution">
    <text evidence="2">The sequence shown here is derived from an EMBL/GenBank/DDBJ whole genome shotgun (WGS) entry which is preliminary data.</text>
</comment>